<organism evidence="1 2">
    <name type="scientific">Corallococcus terminator</name>
    <dbReference type="NCBI Taxonomy" id="2316733"/>
    <lineage>
        <taxon>Bacteria</taxon>
        <taxon>Pseudomonadati</taxon>
        <taxon>Myxococcota</taxon>
        <taxon>Myxococcia</taxon>
        <taxon>Myxococcales</taxon>
        <taxon>Cystobacterineae</taxon>
        <taxon>Myxococcaceae</taxon>
        <taxon>Corallococcus</taxon>
    </lineage>
</organism>
<accession>A0A3A8HQG8</accession>
<keyword evidence="2" id="KW-1185">Reference proteome</keyword>
<sequence>MTHDGRTVEALIAEALRGELESSEAWEAVDALHRRGGEPVFLAASALLRSPHPKERVRGADILAQLTQPADVRPRCVERMLPMLQEEADAQVLHALVLGLGHLGDERVPPAISPLRDHPSARVRGAVLLALLKAPEAEPLALLLSFVEDPDEGVRVLAMSYLRGLPDEVDTAGLREVLVRRLDDASPTIRAEAVLVLARRKDARVMESLRKALRRSRVRLEFIEAAGALGDASLLPLLRALGGAGRDDDVPFTRTRAQAIVALERVA</sequence>
<evidence type="ECO:0000313" key="2">
    <source>
        <dbReference type="Proteomes" id="UP000268094"/>
    </source>
</evidence>
<proteinExistence type="predicted"/>
<protein>
    <recommendedName>
        <fullName evidence="3">HEAT repeat domain-containing protein</fullName>
    </recommendedName>
</protein>
<dbReference type="RefSeq" id="WP_120545380.1">
    <property type="nucleotide sequence ID" value="NZ_RAVZ01000447.1"/>
</dbReference>
<reference evidence="2" key="1">
    <citation type="submission" date="2018-09" db="EMBL/GenBank/DDBJ databases">
        <authorList>
            <person name="Livingstone P.G."/>
            <person name="Whitworth D.E."/>
        </authorList>
    </citation>
    <scope>NUCLEOTIDE SEQUENCE [LARGE SCALE GENOMIC DNA]</scope>
    <source>
        <strain evidence="2">CA054A</strain>
    </source>
</reference>
<dbReference type="Pfam" id="PF13646">
    <property type="entry name" value="HEAT_2"/>
    <property type="match status" value="1"/>
</dbReference>
<gene>
    <name evidence="1" type="ORF">D7V88_37635</name>
</gene>
<dbReference type="AlphaFoldDB" id="A0A3A8HQG8"/>
<evidence type="ECO:0008006" key="3">
    <source>
        <dbReference type="Google" id="ProtNLM"/>
    </source>
</evidence>
<dbReference type="OrthoDB" id="278248at2"/>
<dbReference type="SUPFAM" id="SSF48371">
    <property type="entry name" value="ARM repeat"/>
    <property type="match status" value="1"/>
</dbReference>
<dbReference type="Gene3D" id="1.25.10.10">
    <property type="entry name" value="Leucine-rich Repeat Variant"/>
    <property type="match status" value="1"/>
</dbReference>
<evidence type="ECO:0000313" key="1">
    <source>
        <dbReference type="EMBL" id="RKG72756.1"/>
    </source>
</evidence>
<dbReference type="EMBL" id="RAVZ01000447">
    <property type="protein sequence ID" value="RKG72756.1"/>
    <property type="molecule type" value="Genomic_DNA"/>
</dbReference>
<dbReference type="InterPro" id="IPR011989">
    <property type="entry name" value="ARM-like"/>
</dbReference>
<dbReference type="InterPro" id="IPR016024">
    <property type="entry name" value="ARM-type_fold"/>
</dbReference>
<dbReference type="Proteomes" id="UP000268094">
    <property type="component" value="Unassembled WGS sequence"/>
</dbReference>
<comment type="caution">
    <text evidence="1">The sequence shown here is derived from an EMBL/GenBank/DDBJ whole genome shotgun (WGS) entry which is preliminary data.</text>
</comment>
<name>A0A3A8HQG8_9BACT</name>